<proteinExistence type="predicted"/>
<dbReference type="PANTHER" id="PTHR10217:SF435">
    <property type="entry name" value="POTASSIUM VOLTAGE-GATED CHANNEL PROTEIN EAG"/>
    <property type="match status" value="1"/>
</dbReference>
<organism evidence="1">
    <name type="scientific">Palpitomonas bilix</name>
    <dbReference type="NCBI Taxonomy" id="652834"/>
    <lineage>
        <taxon>Eukaryota</taxon>
        <taxon>Eukaryota incertae sedis</taxon>
    </lineage>
</organism>
<dbReference type="AlphaFoldDB" id="A0A7S3DHN9"/>
<dbReference type="InterPro" id="IPR050818">
    <property type="entry name" value="KCNH_animal-type"/>
</dbReference>
<sequence>MGKSKTGGKKCGNAATLCTHPFCWEKAHSASKNVAASVLGPWKTTNSSGFEVAHVVIDSAFIVDLVWNFFVYFWDDYGNLEMRARKTAANYAKSRFLFDLITSFPFDVLPDSLPYGTKNALRYVLHPDLGRLS</sequence>
<dbReference type="GO" id="GO:0005886">
    <property type="term" value="C:plasma membrane"/>
    <property type="evidence" value="ECO:0007669"/>
    <property type="project" value="TreeGrafter"/>
</dbReference>
<reference evidence="1" key="1">
    <citation type="submission" date="2021-01" db="EMBL/GenBank/DDBJ databases">
        <authorList>
            <person name="Corre E."/>
            <person name="Pelletier E."/>
            <person name="Niang G."/>
            <person name="Scheremetjew M."/>
            <person name="Finn R."/>
            <person name="Kale V."/>
            <person name="Holt S."/>
            <person name="Cochrane G."/>
            <person name="Meng A."/>
            <person name="Brown T."/>
            <person name="Cohen L."/>
        </authorList>
    </citation>
    <scope>NUCLEOTIDE SEQUENCE</scope>
    <source>
        <strain evidence="1">NIES-2562</strain>
    </source>
</reference>
<protein>
    <submittedName>
        <fullName evidence="1">Uncharacterized protein</fullName>
    </submittedName>
</protein>
<dbReference type="EMBL" id="HBIB01031298">
    <property type="protein sequence ID" value="CAE0258048.1"/>
    <property type="molecule type" value="Transcribed_RNA"/>
</dbReference>
<dbReference type="GO" id="GO:0042391">
    <property type="term" value="P:regulation of membrane potential"/>
    <property type="evidence" value="ECO:0007669"/>
    <property type="project" value="TreeGrafter"/>
</dbReference>
<evidence type="ECO:0000313" key="1">
    <source>
        <dbReference type="EMBL" id="CAE0258048.1"/>
    </source>
</evidence>
<gene>
    <name evidence="1" type="ORF">PBIL07802_LOCUS20311</name>
</gene>
<dbReference type="PANTHER" id="PTHR10217">
    <property type="entry name" value="VOLTAGE AND LIGAND GATED POTASSIUM CHANNEL"/>
    <property type="match status" value="1"/>
</dbReference>
<dbReference type="GO" id="GO:0005249">
    <property type="term" value="F:voltage-gated potassium channel activity"/>
    <property type="evidence" value="ECO:0007669"/>
    <property type="project" value="TreeGrafter"/>
</dbReference>
<name>A0A7S3DHN9_9EUKA</name>
<accession>A0A7S3DHN9</accession>